<accession>A0A1S3JF47</accession>
<feature type="compositionally biased region" description="Polar residues" evidence="1">
    <location>
        <begin position="344"/>
        <end position="395"/>
    </location>
</feature>
<feature type="region of interest" description="Disordered" evidence="1">
    <location>
        <begin position="212"/>
        <end position="231"/>
    </location>
</feature>
<dbReference type="InterPro" id="IPR058570">
    <property type="entry name" value="HROB_OB"/>
</dbReference>
<dbReference type="InterPro" id="IPR028045">
    <property type="entry name" value="HROB"/>
</dbReference>
<dbReference type="GO" id="GO:0000725">
    <property type="term" value="P:recombinational repair"/>
    <property type="evidence" value="ECO:0007669"/>
    <property type="project" value="InterPro"/>
</dbReference>
<name>A0A1S3JF47_LINAN</name>
<dbReference type="InParanoid" id="A0A1S3JF47"/>
<sequence length="571" mass="61178">MFQLDDTDDLDLSLEEGDFLSAAFSTIKSAVQNKKRSSFELGYGDGDDPGIKKARCTESGGRVTDPTSCDQGPHTKGQHCPGPETAPSDQRIQTDQPQAMNTTTKKKFTFKSPRGIRSSFSSNSAAVPSNSGLSERRPLPSILTGFDENTDQNRLAKLTGSGTHGEYTKDRNTSEAHGFSVDSLTAEEIAVSCDLDQWSDDDWSCDRNLKKSGILGNEDDPSGSCSGQKSVLPSIEKKVSENVRTAGELGNRQSDNFLCGIKSDDSKDCKFSASSETNRYSLGKNTVVNSIHESLSVNKESLDSSSFNGVSPQTVPHCSGGLRSRTVTPSTSKSDTKPPFKNALGSQTLETPTCNNKSSRIQSSGNGLRSQTVAPSSSMLRPQTMETSGDPSTPQRIMPSIKKLGSEGHMPWGEVQASSKKKRKFPGPAGLLPKLSKEAGLSDTSLPSPCVPTVVAKENKTPLFPCSQSSQEVFGGATWRAMLLEVGKADYAAIAAKYSLANIVRKASQKLLPDGKVPVVCAVIESIQAREAEASLQLRDPSGTIQGTVHRQLVKEYGTQLQLGSVLVLRQ</sequence>
<feature type="non-terminal residue" evidence="4">
    <location>
        <position position="571"/>
    </location>
</feature>
<feature type="compositionally biased region" description="Polar residues" evidence="1">
    <location>
        <begin position="87"/>
        <end position="101"/>
    </location>
</feature>
<feature type="region of interest" description="Disordered" evidence="1">
    <location>
        <begin position="35"/>
        <end position="147"/>
    </location>
</feature>
<dbReference type="GeneID" id="106172553"/>
<keyword evidence="3" id="KW-1185">Reference proteome</keyword>
<dbReference type="PANTHER" id="PTHR14523:SF1">
    <property type="entry name" value="HOMOLOGOUS RECOMBINATION OB-FOLD PROTEIN"/>
    <property type="match status" value="1"/>
</dbReference>
<proteinExistence type="predicted"/>
<evidence type="ECO:0000259" key="2">
    <source>
        <dbReference type="Pfam" id="PF15072"/>
    </source>
</evidence>
<feature type="region of interest" description="Disordered" evidence="1">
    <location>
        <begin position="302"/>
        <end position="429"/>
    </location>
</feature>
<feature type="domain" description="Homologous recombination OB-fold protein OB-fold" evidence="2">
    <location>
        <begin position="516"/>
        <end position="571"/>
    </location>
</feature>
<evidence type="ECO:0000313" key="3">
    <source>
        <dbReference type="Proteomes" id="UP000085678"/>
    </source>
</evidence>
<dbReference type="Proteomes" id="UP000085678">
    <property type="component" value="Unplaced"/>
</dbReference>
<organism evidence="3 4">
    <name type="scientific">Lingula anatina</name>
    <name type="common">Brachiopod</name>
    <name type="synonym">Lingula unguis</name>
    <dbReference type="NCBI Taxonomy" id="7574"/>
    <lineage>
        <taxon>Eukaryota</taxon>
        <taxon>Metazoa</taxon>
        <taxon>Spiralia</taxon>
        <taxon>Lophotrochozoa</taxon>
        <taxon>Brachiopoda</taxon>
        <taxon>Linguliformea</taxon>
        <taxon>Lingulata</taxon>
        <taxon>Lingulida</taxon>
        <taxon>Linguloidea</taxon>
        <taxon>Lingulidae</taxon>
        <taxon>Lingula</taxon>
    </lineage>
</organism>
<dbReference type="Pfam" id="PF15072">
    <property type="entry name" value="HROB"/>
    <property type="match status" value="1"/>
</dbReference>
<dbReference type="AlphaFoldDB" id="A0A1S3JF47"/>
<dbReference type="KEGG" id="lak:106172553"/>
<dbReference type="OrthoDB" id="21443at2759"/>
<reference evidence="4" key="1">
    <citation type="submission" date="2025-08" db="UniProtKB">
        <authorList>
            <consortium name="RefSeq"/>
        </authorList>
    </citation>
    <scope>IDENTIFICATION</scope>
    <source>
        <tissue evidence="4">Gonads</tissue>
    </source>
</reference>
<evidence type="ECO:0000256" key="1">
    <source>
        <dbReference type="SAM" id="MobiDB-lite"/>
    </source>
</evidence>
<feature type="compositionally biased region" description="Polar residues" evidence="1">
    <location>
        <begin position="302"/>
        <end position="316"/>
    </location>
</feature>
<protein>
    <submittedName>
        <fullName evidence="4">Uncharacterized protein LOC106172553</fullName>
    </submittedName>
</protein>
<evidence type="ECO:0000313" key="4">
    <source>
        <dbReference type="RefSeq" id="XP_013408771.1"/>
    </source>
</evidence>
<gene>
    <name evidence="4" type="primary">LOC106172553</name>
</gene>
<feature type="compositionally biased region" description="Low complexity" evidence="1">
    <location>
        <begin position="110"/>
        <end position="132"/>
    </location>
</feature>
<dbReference type="RefSeq" id="XP_013408771.1">
    <property type="nucleotide sequence ID" value="XM_013553317.1"/>
</dbReference>
<dbReference type="PANTHER" id="PTHR14523">
    <property type="entry name" value="UNCHARACTERIZED PROTEIN C17ORF53 HOMOLOG"/>
    <property type="match status" value="1"/>
</dbReference>